<dbReference type="Pfam" id="PF02397">
    <property type="entry name" value="Bac_transf"/>
    <property type="match status" value="1"/>
</dbReference>
<dbReference type="InterPro" id="IPR003362">
    <property type="entry name" value="Bact_transf"/>
</dbReference>
<keyword evidence="3 9" id="KW-0808">Transferase</keyword>
<feature type="transmembrane region" description="Helical" evidence="7">
    <location>
        <begin position="12"/>
        <end position="33"/>
    </location>
</feature>
<dbReference type="GO" id="GO:0016740">
    <property type="term" value="F:transferase activity"/>
    <property type="evidence" value="ECO:0007669"/>
    <property type="project" value="UniProtKB-KW"/>
</dbReference>
<dbReference type="RefSeq" id="WP_230107505.1">
    <property type="nucleotide sequence ID" value="NZ_AP024845.1"/>
</dbReference>
<dbReference type="Proteomes" id="UP001305815">
    <property type="component" value="Chromosome"/>
</dbReference>
<reference evidence="10" key="1">
    <citation type="journal article" date="2023" name="Int. J. Syst. Evol. Microbiol.">
        <title>Claveliimonas bilis gen. nov., sp. nov., deoxycholic acid-producing bacteria isolated from human faeces, and reclassification of Sellimonas monacensis Zenner et al. 2021 as Claveliimonas monacensis comb. nov.</title>
        <authorList>
            <person name="Hisatomi A."/>
            <person name="Kastawa N.W.E.P.G."/>
            <person name="Song I."/>
            <person name="Ohkuma M."/>
            <person name="Fukiya S."/>
            <person name="Sakamoto M."/>
        </authorList>
    </citation>
    <scope>NUCLEOTIDE SEQUENCE [LARGE SCALE GENOMIC DNA]</scope>
    <source>
        <strain evidence="10">12BBH14</strain>
    </source>
</reference>
<evidence type="ECO:0000256" key="3">
    <source>
        <dbReference type="ARBA" id="ARBA00022679"/>
    </source>
</evidence>
<evidence type="ECO:0000256" key="5">
    <source>
        <dbReference type="ARBA" id="ARBA00022989"/>
    </source>
</evidence>
<evidence type="ECO:0000256" key="7">
    <source>
        <dbReference type="SAM" id="Phobius"/>
    </source>
</evidence>
<accession>A0ABN6YXP7</accession>
<dbReference type="EMBL" id="AP027742">
    <property type="protein sequence ID" value="BDZ75869.1"/>
    <property type="molecule type" value="Genomic_DNA"/>
</dbReference>
<evidence type="ECO:0000256" key="6">
    <source>
        <dbReference type="ARBA" id="ARBA00023136"/>
    </source>
</evidence>
<organism evidence="9 10">
    <name type="scientific">Claveliimonas bilis</name>
    <dbReference type="NCBI Taxonomy" id="3028070"/>
    <lineage>
        <taxon>Bacteria</taxon>
        <taxon>Bacillati</taxon>
        <taxon>Bacillota</taxon>
        <taxon>Clostridia</taxon>
        <taxon>Lachnospirales</taxon>
        <taxon>Lachnospiraceae</taxon>
        <taxon>Claveliimonas</taxon>
    </lineage>
</organism>
<protein>
    <submittedName>
        <fullName evidence="9">Galactosyl transferase</fullName>
    </submittedName>
</protein>
<proteinExistence type="inferred from homology"/>
<keyword evidence="10" id="KW-1185">Reference proteome</keyword>
<feature type="transmembrane region" description="Helical" evidence="7">
    <location>
        <begin position="105"/>
        <end position="129"/>
    </location>
</feature>
<feature type="domain" description="Bacterial sugar transferase" evidence="8">
    <location>
        <begin position="275"/>
        <end position="477"/>
    </location>
</feature>
<evidence type="ECO:0000259" key="8">
    <source>
        <dbReference type="Pfam" id="PF02397"/>
    </source>
</evidence>
<comment type="subcellular location">
    <subcellularLocation>
        <location evidence="1">Membrane</location>
        <topology evidence="1">Multi-pass membrane protein</topology>
    </subcellularLocation>
</comment>
<feature type="transmembrane region" description="Helical" evidence="7">
    <location>
        <begin position="280"/>
        <end position="301"/>
    </location>
</feature>
<gene>
    <name evidence="9" type="primary">cps2E</name>
    <name evidence="9" type="ORF">Lac1_00520</name>
</gene>
<evidence type="ECO:0000313" key="10">
    <source>
        <dbReference type="Proteomes" id="UP001305815"/>
    </source>
</evidence>
<keyword evidence="5 7" id="KW-1133">Transmembrane helix</keyword>
<keyword evidence="4 7" id="KW-0812">Transmembrane</keyword>
<name>A0ABN6YXP7_9FIRM</name>
<keyword evidence="6 7" id="KW-0472">Membrane</keyword>
<evidence type="ECO:0000256" key="1">
    <source>
        <dbReference type="ARBA" id="ARBA00004141"/>
    </source>
</evidence>
<dbReference type="Pfam" id="PF13727">
    <property type="entry name" value="CoA_binding_3"/>
    <property type="match status" value="1"/>
</dbReference>
<comment type="similarity">
    <text evidence="2">Belongs to the bacterial sugar transferase family.</text>
</comment>
<evidence type="ECO:0000256" key="4">
    <source>
        <dbReference type="ARBA" id="ARBA00022692"/>
    </source>
</evidence>
<dbReference type="NCBIfam" id="TIGR03025">
    <property type="entry name" value="EPS_sugtrans"/>
    <property type="match status" value="1"/>
</dbReference>
<evidence type="ECO:0000313" key="9">
    <source>
        <dbReference type="EMBL" id="BDZ75869.1"/>
    </source>
</evidence>
<dbReference type="PANTHER" id="PTHR30576:SF10">
    <property type="entry name" value="SLL5057 PROTEIN"/>
    <property type="match status" value="1"/>
</dbReference>
<dbReference type="PANTHER" id="PTHR30576">
    <property type="entry name" value="COLANIC BIOSYNTHESIS UDP-GLUCOSE LIPID CARRIER TRANSFERASE"/>
    <property type="match status" value="1"/>
</dbReference>
<sequence>MYKKGSKGWFKHGDFLVLDLICLHIAFVLSYVIRHGFINPYRIEVYRSMAIFLTMADIMIIFLFETLKNVLKRGYYKEFAAIVQQTLILELLATLYLFSVQDGFIYSRITLYAMGLIYLLVTYFVRLGWKRLLRKRLKDERTSLIIITTESMAESVVHEIVDYSFERYKLAGIVVIDKNMEGQSVHKIPVVATVRTAADFVCREWVDEALVVMPPRDPLPEQLINQLSETGITVHINVGQLPEFEGKRQFVEKIGRYTVLSTSINYATDKQLLGKRILDIIGGLVGCLITIVLFIFIAPAIKKESPGPVFFTQTRIGKNGRKFKMYKFRSMYMNAEEMKKELMDQNNMKDGMMFKMDFDPRVIGNKILPNGQKKTGIGDFIRRTSLDEFPQFFNVLKGDMSLVGTRPPTLDEWEKYELRHRARLSIKPGITGLWQVSGRSKITDFEEVVKLDKQYITDWSMGLDFRILFKTIQSVIKKDGAK</sequence>
<dbReference type="Gene3D" id="3.40.50.720">
    <property type="entry name" value="NAD(P)-binding Rossmann-like Domain"/>
    <property type="match status" value="1"/>
</dbReference>
<evidence type="ECO:0000256" key="2">
    <source>
        <dbReference type="ARBA" id="ARBA00006464"/>
    </source>
</evidence>
<feature type="transmembrane region" description="Helical" evidence="7">
    <location>
        <begin position="45"/>
        <end position="67"/>
    </location>
</feature>
<dbReference type="InterPro" id="IPR017475">
    <property type="entry name" value="EPS_sugar_tfrase"/>
</dbReference>